<evidence type="ECO:0000313" key="2">
    <source>
        <dbReference type="Proteomes" id="UP000623010"/>
    </source>
</evidence>
<gene>
    <name evidence="1" type="ORF">GCM10010389_08560</name>
</gene>
<reference evidence="1" key="1">
    <citation type="journal article" date="2014" name="Int. J. Syst. Evol. Microbiol.">
        <title>Complete genome sequence of Corynebacterium casei LMG S-19264T (=DSM 44701T), isolated from a smear-ripened cheese.</title>
        <authorList>
            <consortium name="US DOE Joint Genome Institute (JGI-PGF)"/>
            <person name="Walter F."/>
            <person name="Albersmeier A."/>
            <person name="Kalinowski J."/>
            <person name="Ruckert C."/>
        </authorList>
    </citation>
    <scope>NUCLEOTIDE SEQUENCE</scope>
    <source>
        <strain evidence="1">JCM 5016</strain>
    </source>
</reference>
<name>A0A918QUK1_9ACTN</name>
<reference evidence="1" key="2">
    <citation type="submission" date="2020-09" db="EMBL/GenBank/DDBJ databases">
        <authorList>
            <person name="Sun Q."/>
            <person name="Ohkuma M."/>
        </authorList>
    </citation>
    <scope>NUCLEOTIDE SEQUENCE</scope>
    <source>
        <strain evidence="1">JCM 5016</strain>
    </source>
</reference>
<dbReference type="AlphaFoldDB" id="A0A918QUK1"/>
<organism evidence="1 2">
    <name type="scientific">Streptomyces echinoruber</name>
    <dbReference type="NCBI Taxonomy" id="68898"/>
    <lineage>
        <taxon>Bacteria</taxon>
        <taxon>Bacillati</taxon>
        <taxon>Actinomycetota</taxon>
        <taxon>Actinomycetes</taxon>
        <taxon>Kitasatosporales</taxon>
        <taxon>Streptomycetaceae</taxon>
        <taxon>Streptomyces</taxon>
    </lineage>
</organism>
<proteinExistence type="predicted"/>
<accession>A0A918QUK1</accession>
<dbReference type="Proteomes" id="UP000623010">
    <property type="component" value="Unassembled WGS sequence"/>
</dbReference>
<protein>
    <submittedName>
        <fullName evidence="1">Uncharacterized protein</fullName>
    </submittedName>
</protein>
<evidence type="ECO:0000313" key="1">
    <source>
        <dbReference type="EMBL" id="GGZ73281.1"/>
    </source>
</evidence>
<sequence>MAGPSKTVAAIRGNPSPYGLLGGCVEVVDVTDLHELNGTQMVPLSCAEAHTWQRDCPPPAAPNPASKVFDRPGVCEFDPVTVYAGVTCSTFGMTQDEAFIHVTETIRMGEQRALEAWFMVNALCTLAAGNDLTPASGALQAAQGIAALEGWLAEHYGGQGVLHVPAGAAALLGCCNVVTRTRDTQCPETLMGNGVVFGAGYAANVGGATCAQAPPGEAWIYVTGPVRVRRGPLDLLPASEAQSIDTRLNDRYVLAERTSVIETACCEAAAVRISTCC</sequence>
<keyword evidence="2" id="KW-1185">Reference proteome</keyword>
<dbReference type="EMBL" id="BMWH01000002">
    <property type="protein sequence ID" value="GGZ73281.1"/>
    <property type="molecule type" value="Genomic_DNA"/>
</dbReference>
<dbReference type="RefSeq" id="WP_190055921.1">
    <property type="nucleotide sequence ID" value="NZ_BMWH01000002.1"/>
</dbReference>
<comment type="caution">
    <text evidence="1">The sequence shown here is derived from an EMBL/GenBank/DDBJ whole genome shotgun (WGS) entry which is preliminary data.</text>
</comment>
<dbReference type="PROSITE" id="PS51257">
    <property type="entry name" value="PROKAR_LIPOPROTEIN"/>
    <property type="match status" value="1"/>
</dbReference>